<dbReference type="GO" id="GO:0016192">
    <property type="term" value="P:vesicle-mediated transport"/>
    <property type="evidence" value="ECO:0007669"/>
    <property type="project" value="InterPro"/>
</dbReference>
<dbReference type="InterPro" id="IPR043971">
    <property type="entry name" value="FUZ/MON1/HPS1_longin_2"/>
</dbReference>
<evidence type="ECO:0000313" key="5">
    <source>
        <dbReference type="Proteomes" id="UP000045706"/>
    </source>
</evidence>
<keyword evidence="1" id="KW-0472">Membrane</keyword>
<comment type="similarity">
    <text evidence="1">Belongs to the MON1/SAND family.</text>
</comment>
<feature type="domain" description="FUZ/MON1/HPS1 second Longin" evidence="3">
    <location>
        <begin position="78"/>
        <end position="150"/>
    </location>
</feature>
<dbReference type="Pfam" id="PF19036">
    <property type="entry name" value="Fuz_longin_1"/>
    <property type="match status" value="1"/>
</dbReference>
<evidence type="ECO:0000256" key="1">
    <source>
        <dbReference type="RuleBase" id="RU367048"/>
    </source>
</evidence>
<feature type="domain" description="FUZ/MON1/HPS1 first Longin" evidence="2">
    <location>
        <begin position="1"/>
        <end position="38"/>
    </location>
</feature>
<dbReference type="AlphaFoldDB" id="A0A0G4KNF5"/>
<organism evidence="4 5">
    <name type="scientific">Verticillium longisporum</name>
    <name type="common">Verticillium dahliae var. longisporum</name>
    <dbReference type="NCBI Taxonomy" id="100787"/>
    <lineage>
        <taxon>Eukaryota</taxon>
        <taxon>Fungi</taxon>
        <taxon>Dikarya</taxon>
        <taxon>Ascomycota</taxon>
        <taxon>Pezizomycotina</taxon>
        <taxon>Sordariomycetes</taxon>
        <taxon>Hypocreomycetidae</taxon>
        <taxon>Glomerellales</taxon>
        <taxon>Plectosphaerellaceae</taxon>
        <taxon>Verticillium</taxon>
    </lineage>
</organism>
<name>A0A0G4KNF5_VERLO</name>
<keyword evidence="1" id="KW-0653">Protein transport</keyword>
<dbReference type="PRINTS" id="PR01546">
    <property type="entry name" value="YEAST73DUF"/>
</dbReference>
<dbReference type="Proteomes" id="UP000045706">
    <property type="component" value="Unassembled WGS sequence"/>
</dbReference>
<keyword evidence="1" id="KW-0926">Vacuole</keyword>
<dbReference type="GO" id="GO:0006623">
    <property type="term" value="P:protein targeting to vacuole"/>
    <property type="evidence" value="ECO:0007669"/>
    <property type="project" value="UniProtKB-UniRule"/>
</dbReference>
<accession>A0A0G4KNF5</accession>
<dbReference type="EMBL" id="CVQI01002113">
    <property type="protein sequence ID" value="CRK11264.1"/>
    <property type="molecule type" value="Genomic_DNA"/>
</dbReference>
<reference evidence="5" key="1">
    <citation type="submission" date="2015-05" db="EMBL/GenBank/DDBJ databases">
        <authorList>
            <person name="Fogelqvist Johan"/>
        </authorList>
    </citation>
    <scope>NUCLEOTIDE SEQUENCE [LARGE SCALE GENOMIC DNA]</scope>
</reference>
<comment type="subcellular location">
    <subcellularLocation>
        <location evidence="1">Endosome</location>
        <location evidence="1">Multivesicular body membrane</location>
        <topology evidence="1">Peripheral membrane protein</topology>
    </subcellularLocation>
    <subcellularLocation>
        <location evidence="1">Prevacuolar compartment membrane</location>
        <topology evidence="1">Peripheral membrane protein</topology>
    </subcellularLocation>
    <subcellularLocation>
        <location evidence="1">Vacuole membrane</location>
        <topology evidence="1">Peripheral membrane protein</topology>
    </subcellularLocation>
</comment>
<dbReference type="GO" id="GO:0006914">
    <property type="term" value="P:autophagy"/>
    <property type="evidence" value="ECO:0007669"/>
    <property type="project" value="UniProtKB-UniRule"/>
</dbReference>
<dbReference type="Pfam" id="PF19037">
    <property type="entry name" value="Fuz_longin_2"/>
    <property type="match status" value="1"/>
</dbReference>
<protein>
    <recommendedName>
        <fullName evidence="1">Vacuolar fusion protein MON1</fullName>
    </recommendedName>
</protein>
<dbReference type="InterPro" id="IPR004353">
    <property type="entry name" value="Mon1"/>
</dbReference>
<keyword evidence="1" id="KW-0967">Endosome</keyword>
<dbReference type="GO" id="GO:0000329">
    <property type="term" value="C:fungal-type vacuole membrane"/>
    <property type="evidence" value="ECO:0007669"/>
    <property type="project" value="TreeGrafter"/>
</dbReference>
<evidence type="ECO:0000313" key="4">
    <source>
        <dbReference type="EMBL" id="CRK11264.1"/>
    </source>
</evidence>
<keyword evidence="1" id="KW-0813">Transport</keyword>
<feature type="non-terminal residue" evidence="4">
    <location>
        <position position="186"/>
    </location>
</feature>
<dbReference type="PANTHER" id="PTHR13027">
    <property type="entry name" value="SAND PROTEIN-RELATED"/>
    <property type="match status" value="1"/>
</dbReference>
<evidence type="ECO:0000259" key="3">
    <source>
        <dbReference type="Pfam" id="PF19037"/>
    </source>
</evidence>
<gene>
    <name evidence="4" type="ORF">BN1723_009346</name>
</gene>
<dbReference type="PANTHER" id="PTHR13027:SF7">
    <property type="entry name" value="VACUOLAR FUSION PROTEIN MON1 HOMOLOG"/>
    <property type="match status" value="1"/>
</dbReference>
<comment type="function">
    <text evidence="1">Required for multiple vacuole delivery pathways including the cytoplasm to vacuole transport (Cvt), autophagy, pexophagy and endocytosis.</text>
</comment>
<dbReference type="InterPro" id="IPR043972">
    <property type="entry name" value="FUZ/MON1/HPS1_longin_1"/>
</dbReference>
<proteinExistence type="inferred from homology"/>
<dbReference type="GO" id="GO:0032585">
    <property type="term" value="C:multivesicular body membrane"/>
    <property type="evidence" value="ECO:0007669"/>
    <property type="project" value="UniProtKB-SubCell"/>
</dbReference>
<dbReference type="GO" id="GO:0035658">
    <property type="term" value="C:Mon1-Ccz1 complex"/>
    <property type="evidence" value="ECO:0007669"/>
    <property type="project" value="TreeGrafter"/>
</dbReference>
<evidence type="ECO:0000259" key="2">
    <source>
        <dbReference type="Pfam" id="PF19036"/>
    </source>
</evidence>
<keyword evidence="1" id="KW-0072">Autophagy</keyword>
<sequence length="186" mass="20080">MQILSTLTLPTLRNIFVNRPSTDLRKPLQGTESLLSSLADHFTKGSASALLGALECLRLRKSQRHAINNAFLKQRTDKLLYGLIVADGKLVSVIRPRRHSLHPSDLKLIFNMLFESGGISAGGGENWVPLCLPAFNNNGYLYMYVSFIDGPSSSDASSQPADASSSSGGQTAIILVSPEPTVAYDC</sequence>